<organism evidence="12 13">
    <name type="scientific">Eschrichtius robustus</name>
    <name type="common">California gray whale</name>
    <name type="synonym">Eschrichtius gibbosus</name>
    <dbReference type="NCBI Taxonomy" id="9764"/>
    <lineage>
        <taxon>Eukaryota</taxon>
        <taxon>Metazoa</taxon>
        <taxon>Chordata</taxon>
        <taxon>Craniata</taxon>
        <taxon>Vertebrata</taxon>
        <taxon>Euteleostomi</taxon>
        <taxon>Mammalia</taxon>
        <taxon>Eutheria</taxon>
        <taxon>Laurasiatheria</taxon>
        <taxon>Artiodactyla</taxon>
        <taxon>Whippomorpha</taxon>
        <taxon>Cetacea</taxon>
        <taxon>Mysticeti</taxon>
        <taxon>Eschrichtiidae</taxon>
        <taxon>Eschrichtius</taxon>
    </lineage>
</organism>
<reference evidence="12 13" key="1">
    <citation type="submission" date="2022-11" db="EMBL/GenBank/DDBJ databases">
        <title>Whole genome sequence of Eschrichtius robustus ER-17-0199.</title>
        <authorList>
            <person name="Bruniche-Olsen A."/>
            <person name="Black A.N."/>
            <person name="Fields C.J."/>
            <person name="Walden K."/>
            <person name="Dewoody J.A."/>
        </authorList>
    </citation>
    <scope>NUCLEOTIDE SEQUENCE [LARGE SCALE GENOMIC DNA]</scope>
    <source>
        <strain evidence="12">ER-17-0199</strain>
        <tissue evidence="12">Blubber</tissue>
    </source>
</reference>
<evidence type="ECO:0000256" key="2">
    <source>
        <dbReference type="ARBA" id="ARBA00022723"/>
    </source>
</evidence>
<evidence type="ECO:0000256" key="8">
    <source>
        <dbReference type="ARBA" id="ARBA00023242"/>
    </source>
</evidence>
<proteinExistence type="predicted"/>
<sequence length="231" mass="24654">MYSREWRWGAASSVLDGRLAWLMGVQVTHAPAGREQGPGLQSVQPGAPGSAGHGCTHQRWWCHWSPPPGLVRRSSSFTSCGEGAQKTHLTEPRGRAGGAWAVDEGPAGGLQGLTAQETVLTTENPGLPQFAFRHVLGGDEIPWYLQQAGGGDAGQPVPATDACVLLQQFCVNCGREALSECTGCHKVNYCSTFCQRKDWKDHQHVCGRSAAVTAQGDDVHVAEAVIEKVTV</sequence>
<dbReference type="Pfam" id="PF01753">
    <property type="entry name" value="zf-MYND"/>
    <property type="match status" value="1"/>
</dbReference>
<comment type="subcellular location">
    <subcellularLocation>
        <location evidence="1">Nucleus</location>
    </subcellularLocation>
</comment>
<name>A0AB34HWL9_ESCRO</name>
<dbReference type="GO" id="GO:0000981">
    <property type="term" value="F:DNA-binding transcription factor activity, RNA polymerase II-specific"/>
    <property type="evidence" value="ECO:0007669"/>
    <property type="project" value="TreeGrafter"/>
</dbReference>
<accession>A0AB34HWL9</accession>
<keyword evidence="4" id="KW-0862">Zinc</keyword>
<protein>
    <recommendedName>
        <fullName evidence="11">MYND-type domain-containing protein</fullName>
    </recommendedName>
</protein>
<dbReference type="Gene3D" id="6.10.140.2220">
    <property type="match status" value="1"/>
</dbReference>
<keyword evidence="8" id="KW-0539">Nucleus</keyword>
<evidence type="ECO:0000256" key="10">
    <source>
        <dbReference type="SAM" id="MobiDB-lite"/>
    </source>
</evidence>
<feature type="region of interest" description="Disordered" evidence="10">
    <location>
        <begin position="32"/>
        <end position="52"/>
    </location>
</feature>
<dbReference type="GO" id="GO:0008270">
    <property type="term" value="F:zinc ion binding"/>
    <property type="evidence" value="ECO:0007669"/>
    <property type="project" value="UniProtKB-KW"/>
</dbReference>
<dbReference type="GO" id="GO:0005634">
    <property type="term" value="C:nucleus"/>
    <property type="evidence" value="ECO:0007669"/>
    <property type="project" value="UniProtKB-SubCell"/>
</dbReference>
<evidence type="ECO:0000313" key="12">
    <source>
        <dbReference type="EMBL" id="KAJ8795550.1"/>
    </source>
</evidence>
<dbReference type="GO" id="GO:0003677">
    <property type="term" value="F:DNA binding"/>
    <property type="evidence" value="ECO:0007669"/>
    <property type="project" value="UniProtKB-KW"/>
</dbReference>
<evidence type="ECO:0000256" key="3">
    <source>
        <dbReference type="ARBA" id="ARBA00022771"/>
    </source>
</evidence>
<dbReference type="EMBL" id="JAIQCJ010000544">
    <property type="protein sequence ID" value="KAJ8795550.1"/>
    <property type="molecule type" value="Genomic_DNA"/>
</dbReference>
<evidence type="ECO:0000256" key="9">
    <source>
        <dbReference type="PROSITE-ProRule" id="PRU00134"/>
    </source>
</evidence>
<comment type="caution">
    <text evidence="12">The sequence shown here is derived from an EMBL/GenBank/DDBJ whole genome shotgun (WGS) entry which is preliminary data.</text>
</comment>
<keyword evidence="2" id="KW-0479">Metal-binding</keyword>
<dbReference type="FunFam" id="6.10.140.2220:FF:000008">
    <property type="entry name" value="Deformed epidermal autoregulatory factor 1"/>
    <property type="match status" value="1"/>
</dbReference>
<evidence type="ECO:0000256" key="5">
    <source>
        <dbReference type="ARBA" id="ARBA00023015"/>
    </source>
</evidence>
<evidence type="ECO:0000256" key="4">
    <source>
        <dbReference type="ARBA" id="ARBA00022833"/>
    </source>
</evidence>
<keyword evidence="3 9" id="KW-0863">Zinc-finger</keyword>
<keyword evidence="5" id="KW-0805">Transcription regulation</keyword>
<feature type="domain" description="MYND-type" evidence="11">
    <location>
        <begin position="170"/>
        <end position="206"/>
    </location>
</feature>
<evidence type="ECO:0000313" key="13">
    <source>
        <dbReference type="Proteomes" id="UP001159641"/>
    </source>
</evidence>
<gene>
    <name evidence="12" type="ORF">J1605_002312</name>
</gene>
<evidence type="ECO:0000256" key="7">
    <source>
        <dbReference type="ARBA" id="ARBA00023163"/>
    </source>
</evidence>
<dbReference type="PANTHER" id="PTHR10237:SF1">
    <property type="entry name" value="DEFORMED EPIDERMAL AUTOREGULATORY FACTOR 1 HOMOLOG"/>
    <property type="match status" value="1"/>
</dbReference>
<dbReference type="PANTHER" id="PTHR10237">
    <property type="entry name" value="DEFORMED EPIDERMAL AUTOREGULATORY FACTOR 1 HOMOLOG SUPPRESSIN"/>
    <property type="match status" value="1"/>
</dbReference>
<keyword evidence="13" id="KW-1185">Reference proteome</keyword>
<evidence type="ECO:0000256" key="1">
    <source>
        <dbReference type="ARBA" id="ARBA00004123"/>
    </source>
</evidence>
<dbReference type="InterPro" id="IPR024119">
    <property type="entry name" value="TF_DEAF-1"/>
</dbReference>
<dbReference type="AlphaFoldDB" id="A0AB34HWL9"/>
<dbReference type="SUPFAM" id="SSF144232">
    <property type="entry name" value="HIT/MYND zinc finger-like"/>
    <property type="match status" value="1"/>
</dbReference>
<dbReference type="Proteomes" id="UP001159641">
    <property type="component" value="Unassembled WGS sequence"/>
</dbReference>
<evidence type="ECO:0000259" key="11">
    <source>
        <dbReference type="PROSITE" id="PS50865"/>
    </source>
</evidence>
<dbReference type="PROSITE" id="PS50865">
    <property type="entry name" value="ZF_MYND_2"/>
    <property type="match status" value="1"/>
</dbReference>
<dbReference type="PROSITE" id="PS01360">
    <property type="entry name" value="ZF_MYND_1"/>
    <property type="match status" value="1"/>
</dbReference>
<keyword evidence="7" id="KW-0804">Transcription</keyword>
<evidence type="ECO:0000256" key="6">
    <source>
        <dbReference type="ARBA" id="ARBA00023125"/>
    </source>
</evidence>
<dbReference type="InterPro" id="IPR002893">
    <property type="entry name" value="Znf_MYND"/>
</dbReference>
<keyword evidence="6" id="KW-0238">DNA-binding</keyword>